<dbReference type="SUPFAM" id="SSF47072">
    <property type="entry name" value="Cysteine alpha-hairpin motif"/>
    <property type="match status" value="1"/>
</dbReference>
<feature type="domain" description="CHCH" evidence="2">
    <location>
        <begin position="19"/>
        <end position="53"/>
    </location>
</feature>
<accession>A0A397UKJ9</accession>
<dbReference type="Pfam" id="PF06747">
    <property type="entry name" value="CHCH"/>
    <property type="match status" value="1"/>
</dbReference>
<reference evidence="3 4" key="1">
    <citation type="submission" date="2018-06" db="EMBL/GenBank/DDBJ databases">
        <title>Comparative genomics reveals the genomic features of Rhizophagus irregularis, R. cerebriforme, R. diaphanum and Gigaspora rosea, and their symbiotic lifestyle signature.</title>
        <authorList>
            <person name="Morin E."/>
            <person name="San Clemente H."/>
            <person name="Chen E.C.H."/>
            <person name="De La Providencia I."/>
            <person name="Hainaut M."/>
            <person name="Kuo A."/>
            <person name="Kohler A."/>
            <person name="Murat C."/>
            <person name="Tang N."/>
            <person name="Roy S."/>
            <person name="Loubradou J."/>
            <person name="Henrissat B."/>
            <person name="Grigoriev I.V."/>
            <person name="Corradi N."/>
            <person name="Roux C."/>
            <person name="Martin F.M."/>
        </authorList>
    </citation>
    <scope>NUCLEOTIDE SEQUENCE [LARGE SCALE GENOMIC DNA]</scope>
    <source>
        <strain evidence="3 4">DAOM 194757</strain>
    </source>
</reference>
<sequence length="75" mass="8410">MKIKKLKVRPRRVEQIGPCIAEMAAVLTCWSNSSVDSPACKKSIEALTECMRNSPKKSNQSSTINYHLARLGKYL</sequence>
<name>A0A397UKJ9_9GLOM</name>
<evidence type="ECO:0000313" key="4">
    <source>
        <dbReference type="Proteomes" id="UP000266673"/>
    </source>
</evidence>
<evidence type="ECO:0000313" key="3">
    <source>
        <dbReference type="EMBL" id="RIB09299.1"/>
    </source>
</evidence>
<dbReference type="OrthoDB" id="2210at2759"/>
<keyword evidence="1" id="KW-1015">Disulfide bond</keyword>
<dbReference type="PANTHER" id="PTHR28066">
    <property type="entry name" value="37S RIBOSOMAL PROTEIN MRP10, MITOCHONDRIAL"/>
    <property type="match status" value="1"/>
</dbReference>
<dbReference type="EMBL" id="QKWP01001392">
    <property type="protein sequence ID" value="RIB09299.1"/>
    <property type="molecule type" value="Genomic_DNA"/>
</dbReference>
<dbReference type="GO" id="GO:0003735">
    <property type="term" value="F:structural constituent of ribosome"/>
    <property type="evidence" value="ECO:0007669"/>
    <property type="project" value="InterPro"/>
</dbReference>
<protein>
    <recommendedName>
        <fullName evidence="2">CHCH domain-containing protein</fullName>
    </recommendedName>
</protein>
<dbReference type="InterPro" id="IPR010625">
    <property type="entry name" value="CHCH"/>
</dbReference>
<proteinExistence type="predicted"/>
<dbReference type="Proteomes" id="UP000266673">
    <property type="component" value="Unassembled WGS sequence"/>
</dbReference>
<keyword evidence="4" id="KW-1185">Reference proteome</keyword>
<gene>
    <name evidence="3" type="ORF">C2G38_1981497</name>
</gene>
<comment type="caution">
    <text evidence="3">The sequence shown here is derived from an EMBL/GenBank/DDBJ whole genome shotgun (WGS) entry which is preliminary data.</text>
</comment>
<dbReference type="GO" id="GO:0032543">
    <property type="term" value="P:mitochondrial translation"/>
    <property type="evidence" value="ECO:0007669"/>
    <property type="project" value="InterPro"/>
</dbReference>
<evidence type="ECO:0000256" key="1">
    <source>
        <dbReference type="ARBA" id="ARBA00023157"/>
    </source>
</evidence>
<dbReference type="AlphaFoldDB" id="A0A397UKJ9"/>
<dbReference type="STRING" id="44941.A0A397UKJ9"/>
<dbReference type="GO" id="GO:0005763">
    <property type="term" value="C:mitochondrial small ribosomal subunit"/>
    <property type="evidence" value="ECO:0007669"/>
    <property type="project" value="TreeGrafter"/>
</dbReference>
<dbReference type="InterPro" id="IPR017264">
    <property type="entry name" value="Ribosomal_mS37_fun"/>
</dbReference>
<dbReference type="InterPro" id="IPR009069">
    <property type="entry name" value="Cys_alpha_HP_mot_SF"/>
</dbReference>
<dbReference type="PANTHER" id="PTHR28066:SF1">
    <property type="entry name" value="SMALL RIBOSOMAL SUBUNIT PROTEIN MS37"/>
    <property type="match status" value="1"/>
</dbReference>
<organism evidence="3 4">
    <name type="scientific">Gigaspora rosea</name>
    <dbReference type="NCBI Taxonomy" id="44941"/>
    <lineage>
        <taxon>Eukaryota</taxon>
        <taxon>Fungi</taxon>
        <taxon>Fungi incertae sedis</taxon>
        <taxon>Mucoromycota</taxon>
        <taxon>Glomeromycotina</taxon>
        <taxon>Glomeromycetes</taxon>
        <taxon>Diversisporales</taxon>
        <taxon>Gigasporaceae</taxon>
        <taxon>Gigaspora</taxon>
    </lineage>
</organism>
<evidence type="ECO:0000259" key="2">
    <source>
        <dbReference type="Pfam" id="PF06747"/>
    </source>
</evidence>